<dbReference type="Proteomes" id="UP000663862">
    <property type="component" value="Unassembled WGS sequence"/>
</dbReference>
<gene>
    <name evidence="2" type="ORF">FME351_LOCUS27256</name>
    <name evidence="3" type="ORF">TSG867_LOCUS19799</name>
</gene>
<dbReference type="Proteomes" id="UP000663869">
    <property type="component" value="Unassembled WGS sequence"/>
</dbReference>
<proteinExistence type="predicted"/>
<keyword evidence="1" id="KW-0812">Transmembrane</keyword>
<organism evidence="2 4">
    <name type="scientific">Rotaria socialis</name>
    <dbReference type="NCBI Taxonomy" id="392032"/>
    <lineage>
        <taxon>Eukaryota</taxon>
        <taxon>Metazoa</taxon>
        <taxon>Spiralia</taxon>
        <taxon>Gnathifera</taxon>
        <taxon>Rotifera</taxon>
        <taxon>Eurotatoria</taxon>
        <taxon>Bdelloidea</taxon>
        <taxon>Philodinida</taxon>
        <taxon>Philodinidae</taxon>
        <taxon>Rotaria</taxon>
    </lineage>
</organism>
<feature type="transmembrane region" description="Helical" evidence="1">
    <location>
        <begin position="99"/>
        <end position="120"/>
    </location>
</feature>
<sequence>MARKHEREEEKLSETNQKLIQLHYLFDCGSRCEFNQKFQRLWLTILNEDLIFKQCKTKMINQLLYSYILSILYLLNIHSTCSYNELTTSLKSKSTPAHWINMIFGSLVSMLIGILISRYINHYQLRDIKIAIQSSKEELLNMYSRDIESRKSKEVKGLSNFIPFTPYTYVYIDETTSPIIAEDLIIQAKRTKKFTIVLHGDILSKELFIEIELIQKFQSIITRIQIFKNSTTVYDRIKQLLSTIIDVSNTIQIWGDINKNLFHYKDYVFFIYEKLQAVRLIDIRQDFKLWYNATFSHSTTGGQIIDFIDIDGPLCSCSHRPYKSSTDTWSLWKAVAYTFDENRYKTNSNIHECLAITKISKVIEEKWTRKQTLNYINLHHVNNQTIRNNIAVIINIKFYKK</sequence>
<evidence type="ECO:0000256" key="1">
    <source>
        <dbReference type="SAM" id="Phobius"/>
    </source>
</evidence>
<evidence type="ECO:0000313" key="4">
    <source>
        <dbReference type="Proteomes" id="UP000663869"/>
    </source>
</evidence>
<name>A0A818UCH0_9BILA</name>
<protein>
    <submittedName>
        <fullName evidence="2">Uncharacterized protein</fullName>
    </submittedName>
</protein>
<keyword evidence="1" id="KW-0472">Membrane</keyword>
<accession>A0A818UCH0</accession>
<dbReference type="AlphaFoldDB" id="A0A818UCH0"/>
<feature type="transmembrane region" description="Helical" evidence="1">
    <location>
        <begin position="63"/>
        <end position="79"/>
    </location>
</feature>
<comment type="caution">
    <text evidence="2">The sequence shown here is derived from an EMBL/GenBank/DDBJ whole genome shotgun (WGS) entry which is preliminary data.</text>
</comment>
<dbReference type="EMBL" id="CAJOBQ010001407">
    <property type="protein sequence ID" value="CAF4484473.1"/>
    <property type="molecule type" value="Genomic_DNA"/>
</dbReference>
<reference evidence="2" key="1">
    <citation type="submission" date="2021-02" db="EMBL/GenBank/DDBJ databases">
        <authorList>
            <person name="Nowell W R."/>
        </authorList>
    </citation>
    <scope>NUCLEOTIDE SEQUENCE</scope>
</reference>
<keyword evidence="1" id="KW-1133">Transmembrane helix</keyword>
<dbReference type="EMBL" id="CAJNYU010003700">
    <property type="protein sequence ID" value="CAF3694080.1"/>
    <property type="molecule type" value="Genomic_DNA"/>
</dbReference>
<evidence type="ECO:0000313" key="2">
    <source>
        <dbReference type="EMBL" id="CAF3694080.1"/>
    </source>
</evidence>
<evidence type="ECO:0000313" key="3">
    <source>
        <dbReference type="EMBL" id="CAF4484473.1"/>
    </source>
</evidence>